<organism evidence="8 9">
    <name type="scientific">Fragariocoptes setiger</name>
    <dbReference type="NCBI Taxonomy" id="1670756"/>
    <lineage>
        <taxon>Eukaryota</taxon>
        <taxon>Metazoa</taxon>
        <taxon>Ecdysozoa</taxon>
        <taxon>Arthropoda</taxon>
        <taxon>Chelicerata</taxon>
        <taxon>Arachnida</taxon>
        <taxon>Acari</taxon>
        <taxon>Acariformes</taxon>
        <taxon>Trombidiformes</taxon>
        <taxon>Prostigmata</taxon>
        <taxon>Eupodina</taxon>
        <taxon>Eriophyoidea</taxon>
        <taxon>Phytoptidae</taxon>
        <taxon>Fragariocoptes</taxon>
    </lineage>
</organism>
<accession>A0ABQ7S9W0</accession>
<evidence type="ECO:0000256" key="4">
    <source>
        <dbReference type="ARBA" id="ARBA00022989"/>
    </source>
</evidence>
<feature type="transmembrane region" description="Helical" evidence="6">
    <location>
        <begin position="219"/>
        <end position="235"/>
    </location>
</feature>
<comment type="caution">
    <text evidence="8">The sequence shown here is derived from an EMBL/GenBank/DDBJ whole genome shotgun (WGS) entry which is preliminary data.</text>
</comment>
<feature type="transmembrane region" description="Helical" evidence="6">
    <location>
        <begin position="278"/>
        <end position="295"/>
    </location>
</feature>
<dbReference type="PANTHER" id="PTHR43568">
    <property type="entry name" value="P PROTEIN"/>
    <property type="match status" value="1"/>
</dbReference>
<evidence type="ECO:0000256" key="5">
    <source>
        <dbReference type="ARBA" id="ARBA00023136"/>
    </source>
</evidence>
<sequence>MSGINERTPLIGCMDGARLPMRQHDTNNNYNNNSSNNHGSFGVARDRYRASLRNAPTTIGSRLPTLGQLFSSLTISNEFNRYLNSATTAAHNNCCCSVQPSAAAATDEHRVQVTCNNKHLSNNNNNNQQPAGTTPEAPFYCVPRAPTLQQHRNRHLDPTTFIDSTTDLLERRRNMDTWLMQRKRWLAYVTPTVLLTIVLACLALTTFAQTRRFERSDPLLWSAITLIVMYVLMIFELVHRTLAAFIGATLAVTVYTCVRQKPDLETIISWNDTETTSLLFGMMLIMAVLSDTGLFDYMAVECYVLARGLFWPQLFGLSVICASVSAVVDNVSTMLLIAPTVIKLCELQRLAPSLPLIIMVMFSNIGGLATPIGDPPNLIIINNRMVQREGITFAKFVLYCTPNVLLVGCVIALYIRLVYRNQGRHFKLPPDDSIATAIDRRLSRRGSTRNNTEQEITIWHNIRQSVVGLASPSEDAIVAHIDKQIELLEACLSRSLQALYRHSKHWIDVDEDKYDHEFEHISPGDVLDTRFKQPEPTVESFDLKVTELRNKYPIKDMALLIKCLLVLSMTLVLFILQSFEWAHITLGWASLFAGLTMLVLSNQHQFEGIILRIEWSTLMFFFGLFVVMEVVLELGLIVYIGQHTQQLIEQIPVNGQVRSFVAVSVILWVAGLASAVIDNVPITAMLIKIIETLVEADADKQRSAHADPNNRLPAKALVCALTFGACLGGNGSLIGASANLVTAGIAERFGHPIGFSAFARVGLPITILSLIVSNIYLGLVFCVFDL</sequence>
<keyword evidence="4 6" id="KW-1133">Transmembrane helix</keyword>
<feature type="transmembrane region" description="Helical" evidence="6">
    <location>
        <begin position="393"/>
        <end position="415"/>
    </location>
</feature>
<proteinExistence type="predicted"/>
<keyword evidence="5 6" id="KW-0472">Membrane</keyword>
<dbReference type="Proteomes" id="UP000825002">
    <property type="component" value="Unassembled WGS sequence"/>
</dbReference>
<dbReference type="InterPro" id="IPR051475">
    <property type="entry name" value="Diverse_Ion_Transporter"/>
</dbReference>
<evidence type="ECO:0000256" key="6">
    <source>
        <dbReference type="SAM" id="Phobius"/>
    </source>
</evidence>
<comment type="subcellular location">
    <subcellularLocation>
        <location evidence="1">Membrane</location>
        <topology evidence="1">Multi-pass membrane protein</topology>
    </subcellularLocation>
</comment>
<protein>
    <submittedName>
        <fullName evidence="8">P protein</fullName>
    </submittedName>
</protein>
<dbReference type="CDD" id="cd01116">
    <property type="entry name" value="P_permease"/>
    <property type="match status" value="1"/>
</dbReference>
<name>A0ABQ7S9W0_9ACAR</name>
<feature type="transmembrane region" description="Helical" evidence="6">
    <location>
        <begin position="557"/>
        <end position="575"/>
    </location>
</feature>
<feature type="transmembrane region" description="Helical" evidence="6">
    <location>
        <begin position="761"/>
        <end position="784"/>
    </location>
</feature>
<feature type="transmembrane region" description="Helical" evidence="6">
    <location>
        <begin position="660"/>
        <end position="680"/>
    </location>
</feature>
<reference evidence="8 9" key="1">
    <citation type="submission" date="2020-10" db="EMBL/GenBank/DDBJ databases">
        <authorList>
            <person name="Klimov P.B."/>
            <person name="Dyachkov S.M."/>
            <person name="Chetverikov P.E."/>
        </authorList>
    </citation>
    <scope>NUCLEOTIDE SEQUENCE [LARGE SCALE GENOMIC DNA]</scope>
    <source>
        <strain evidence="8">BMOC 18-1129-001#AD2665</strain>
        <tissue evidence="8">Entire mites</tissue>
    </source>
</reference>
<dbReference type="InterPro" id="IPR004680">
    <property type="entry name" value="Cit_transptr-like_dom"/>
</dbReference>
<evidence type="ECO:0000313" key="9">
    <source>
        <dbReference type="Proteomes" id="UP000825002"/>
    </source>
</evidence>
<dbReference type="Pfam" id="PF03600">
    <property type="entry name" value="CitMHS"/>
    <property type="match status" value="1"/>
</dbReference>
<feature type="transmembrane region" description="Helical" evidence="6">
    <location>
        <begin position="716"/>
        <end position="741"/>
    </location>
</feature>
<dbReference type="EMBL" id="JAIFTH010000201">
    <property type="protein sequence ID" value="KAG9510215.1"/>
    <property type="molecule type" value="Genomic_DNA"/>
</dbReference>
<feature type="transmembrane region" description="Helical" evidence="6">
    <location>
        <begin position="620"/>
        <end position="640"/>
    </location>
</feature>
<evidence type="ECO:0000256" key="3">
    <source>
        <dbReference type="ARBA" id="ARBA00022692"/>
    </source>
</evidence>
<dbReference type="PANTHER" id="PTHR43568:SF1">
    <property type="entry name" value="P PROTEIN"/>
    <property type="match status" value="1"/>
</dbReference>
<evidence type="ECO:0000313" key="8">
    <source>
        <dbReference type="EMBL" id="KAG9510215.1"/>
    </source>
</evidence>
<feature type="transmembrane region" description="Helical" evidence="6">
    <location>
        <begin position="315"/>
        <end position="342"/>
    </location>
</feature>
<keyword evidence="3 6" id="KW-0812">Transmembrane</keyword>
<keyword evidence="2" id="KW-0813">Transport</keyword>
<feature type="domain" description="Citrate transporter-like" evidence="7">
    <location>
        <begin position="230"/>
        <end position="697"/>
    </location>
</feature>
<evidence type="ECO:0000259" key="7">
    <source>
        <dbReference type="Pfam" id="PF03600"/>
    </source>
</evidence>
<feature type="transmembrane region" description="Helical" evidence="6">
    <location>
        <begin position="354"/>
        <end position="373"/>
    </location>
</feature>
<gene>
    <name evidence="8" type="primary">Oca2</name>
    <name evidence="8" type="ORF">GZH46_01247</name>
</gene>
<feature type="transmembrane region" description="Helical" evidence="6">
    <location>
        <begin position="241"/>
        <end position="258"/>
    </location>
</feature>
<feature type="transmembrane region" description="Helical" evidence="6">
    <location>
        <begin position="185"/>
        <end position="207"/>
    </location>
</feature>
<evidence type="ECO:0000256" key="2">
    <source>
        <dbReference type="ARBA" id="ARBA00022448"/>
    </source>
</evidence>
<evidence type="ECO:0000256" key="1">
    <source>
        <dbReference type="ARBA" id="ARBA00004141"/>
    </source>
</evidence>
<feature type="transmembrane region" description="Helical" evidence="6">
    <location>
        <begin position="581"/>
        <end position="600"/>
    </location>
</feature>
<keyword evidence="9" id="KW-1185">Reference proteome</keyword>